<feature type="transmembrane region" description="Helical" evidence="1">
    <location>
        <begin position="102"/>
        <end position="121"/>
    </location>
</feature>
<comment type="caution">
    <text evidence="2">The sequence shown here is derived from an EMBL/GenBank/DDBJ whole genome shotgun (WGS) entry which is preliminary data.</text>
</comment>
<dbReference type="Proteomes" id="UP001595896">
    <property type="component" value="Unassembled WGS sequence"/>
</dbReference>
<gene>
    <name evidence="2" type="ORF">ACFO4L_01470</name>
</gene>
<dbReference type="RefSeq" id="WP_377907865.1">
    <property type="nucleotide sequence ID" value="NZ_JBHSGK010000003.1"/>
</dbReference>
<keyword evidence="1" id="KW-1133">Transmembrane helix</keyword>
<feature type="transmembrane region" description="Helical" evidence="1">
    <location>
        <begin position="70"/>
        <end position="90"/>
    </location>
</feature>
<accession>A0ABV9NSS4</accession>
<reference evidence="3" key="1">
    <citation type="journal article" date="2019" name="Int. J. Syst. Evol. Microbiol.">
        <title>The Global Catalogue of Microorganisms (GCM) 10K type strain sequencing project: providing services to taxonomists for standard genome sequencing and annotation.</title>
        <authorList>
            <consortium name="The Broad Institute Genomics Platform"/>
            <consortium name="The Broad Institute Genome Sequencing Center for Infectious Disease"/>
            <person name="Wu L."/>
            <person name="Ma J."/>
        </authorList>
    </citation>
    <scope>NUCLEOTIDE SEQUENCE [LARGE SCALE GENOMIC DNA]</scope>
    <source>
        <strain evidence="3">JCM 12165</strain>
    </source>
</reference>
<proteinExistence type="predicted"/>
<organism evidence="2 3">
    <name type="scientific">Bacillus daqingensis</name>
    <dbReference type="NCBI Taxonomy" id="872396"/>
    <lineage>
        <taxon>Bacteria</taxon>
        <taxon>Bacillati</taxon>
        <taxon>Bacillota</taxon>
        <taxon>Bacilli</taxon>
        <taxon>Bacillales</taxon>
        <taxon>Bacillaceae</taxon>
        <taxon>Bacillus</taxon>
    </lineage>
</organism>
<evidence type="ECO:0000313" key="2">
    <source>
        <dbReference type="EMBL" id="MFC4735241.1"/>
    </source>
</evidence>
<name>A0ABV9NSS4_9BACI</name>
<dbReference type="EMBL" id="JBHSGK010000003">
    <property type="protein sequence ID" value="MFC4735241.1"/>
    <property type="molecule type" value="Genomic_DNA"/>
</dbReference>
<feature type="transmembrane region" description="Helical" evidence="1">
    <location>
        <begin position="46"/>
        <end position="63"/>
    </location>
</feature>
<keyword evidence="3" id="KW-1185">Reference proteome</keyword>
<sequence length="124" mass="13848">MFLLFILAAIVGIWIVIRQIVKKLFRIEDADNGFFSSPYDSVHQKWKYVSAALYILLAFVFAAGIWNEAFLVYALGALVVAVMIDAAVQMYMDINKSGRPRIAALTLCDTVIIVAALLFSITRI</sequence>
<keyword evidence="1" id="KW-0472">Membrane</keyword>
<evidence type="ECO:0000313" key="3">
    <source>
        <dbReference type="Proteomes" id="UP001595896"/>
    </source>
</evidence>
<evidence type="ECO:0000256" key="1">
    <source>
        <dbReference type="SAM" id="Phobius"/>
    </source>
</evidence>
<protein>
    <recommendedName>
        <fullName evidence="4">DUF4181 domain-containing protein</fullName>
    </recommendedName>
</protein>
<evidence type="ECO:0008006" key="4">
    <source>
        <dbReference type="Google" id="ProtNLM"/>
    </source>
</evidence>
<keyword evidence="1" id="KW-0812">Transmembrane</keyword>